<evidence type="ECO:0000256" key="1">
    <source>
        <dbReference type="ARBA" id="ARBA00004571"/>
    </source>
</evidence>
<dbReference type="EMBL" id="QWGR01000007">
    <property type="protein sequence ID" value="RIJ47540.1"/>
    <property type="molecule type" value="Genomic_DNA"/>
</dbReference>
<keyword evidence="4 7" id="KW-0812">Transmembrane</keyword>
<dbReference type="InterPro" id="IPR037066">
    <property type="entry name" value="Plug_dom_sf"/>
</dbReference>
<keyword evidence="3 7" id="KW-1134">Transmembrane beta strand</keyword>
<evidence type="ECO:0000256" key="2">
    <source>
        <dbReference type="ARBA" id="ARBA00022448"/>
    </source>
</evidence>
<dbReference type="SUPFAM" id="SSF56935">
    <property type="entry name" value="Porins"/>
    <property type="match status" value="1"/>
</dbReference>
<dbReference type="PROSITE" id="PS52016">
    <property type="entry name" value="TONB_DEPENDENT_REC_3"/>
    <property type="match status" value="1"/>
</dbReference>
<dbReference type="Pfam" id="PF07715">
    <property type="entry name" value="Plug"/>
    <property type="match status" value="1"/>
</dbReference>
<dbReference type="InterPro" id="IPR023996">
    <property type="entry name" value="TonB-dep_OMP_SusC/RagA"/>
</dbReference>
<keyword evidence="5 7" id="KW-0472">Membrane</keyword>
<feature type="domain" description="TonB-dependent receptor plug" evidence="9">
    <location>
        <begin position="119"/>
        <end position="222"/>
    </location>
</feature>
<dbReference type="Gene3D" id="2.170.130.10">
    <property type="entry name" value="TonB-dependent receptor, plug domain"/>
    <property type="match status" value="1"/>
</dbReference>
<evidence type="ECO:0000256" key="7">
    <source>
        <dbReference type="PROSITE-ProRule" id="PRU01360"/>
    </source>
</evidence>
<dbReference type="NCBIfam" id="TIGR04056">
    <property type="entry name" value="OMP_RagA_SusC"/>
    <property type="match status" value="1"/>
</dbReference>
<protein>
    <submittedName>
        <fullName evidence="10">TonB-dependent receptor</fullName>
    </submittedName>
</protein>
<dbReference type="Gene3D" id="2.40.170.20">
    <property type="entry name" value="TonB-dependent receptor, beta-barrel domain"/>
    <property type="match status" value="1"/>
</dbReference>
<accession>A0A399SU97</accession>
<organism evidence="10 11">
    <name type="scientific">Maribellus luteus</name>
    <dbReference type="NCBI Taxonomy" id="2305463"/>
    <lineage>
        <taxon>Bacteria</taxon>
        <taxon>Pseudomonadati</taxon>
        <taxon>Bacteroidota</taxon>
        <taxon>Bacteroidia</taxon>
        <taxon>Marinilabiliales</taxon>
        <taxon>Prolixibacteraceae</taxon>
        <taxon>Maribellus</taxon>
    </lineage>
</organism>
<dbReference type="InterPro" id="IPR023997">
    <property type="entry name" value="TonB-dep_OMP_SusC/RagA_CS"/>
</dbReference>
<comment type="similarity">
    <text evidence="7">Belongs to the TonB-dependent receptor family.</text>
</comment>
<feature type="signal peptide" evidence="8">
    <location>
        <begin position="1"/>
        <end position="21"/>
    </location>
</feature>
<comment type="subcellular location">
    <subcellularLocation>
        <location evidence="1 7">Cell outer membrane</location>
        <topology evidence="1 7">Multi-pass membrane protein</topology>
    </subcellularLocation>
</comment>
<dbReference type="AlphaFoldDB" id="A0A399SU97"/>
<name>A0A399SU97_9BACT</name>
<dbReference type="InterPro" id="IPR036942">
    <property type="entry name" value="Beta-barrel_TonB_sf"/>
</dbReference>
<dbReference type="InterPro" id="IPR008969">
    <property type="entry name" value="CarboxyPept-like_regulatory"/>
</dbReference>
<evidence type="ECO:0000259" key="9">
    <source>
        <dbReference type="Pfam" id="PF07715"/>
    </source>
</evidence>
<evidence type="ECO:0000256" key="4">
    <source>
        <dbReference type="ARBA" id="ARBA00022692"/>
    </source>
</evidence>
<evidence type="ECO:0000313" key="11">
    <source>
        <dbReference type="Proteomes" id="UP000265926"/>
    </source>
</evidence>
<keyword evidence="8" id="KW-0732">Signal</keyword>
<evidence type="ECO:0000313" key="10">
    <source>
        <dbReference type="EMBL" id="RIJ47540.1"/>
    </source>
</evidence>
<dbReference type="OrthoDB" id="9768177at2"/>
<evidence type="ECO:0000256" key="5">
    <source>
        <dbReference type="ARBA" id="ARBA00023136"/>
    </source>
</evidence>
<keyword evidence="2 7" id="KW-0813">Transport</keyword>
<gene>
    <name evidence="10" type="ORF">D1614_13175</name>
</gene>
<dbReference type="RefSeq" id="WP_119438426.1">
    <property type="nucleotide sequence ID" value="NZ_QWGR01000007.1"/>
</dbReference>
<dbReference type="Proteomes" id="UP000265926">
    <property type="component" value="Unassembled WGS sequence"/>
</dbReference>
<proteinExistence type="inferred from homology"/>
<feature type="chain" id="PRO_5017434717" evidence="8">
    <location>
        <begin position="22"/>
        <end position="1067"/>
    </location>
</feature>
<keyword evidence="11" id="KW-1185">Reference proteome</keyword>
<comment type="caution">
    <text evidence="10">The sequence shown here is derived from an EMBL/GenBank/DDBJ whole genome shotgun (WGS) entry which is preliminary data.</text>
</comment>
<evidence type="ECO:0000256" key="8">
    <source>
        <dbReference type="SAM" id="SignalP"/>
    </source>
</evidence>
<dbReference type="GO" id="GO:0009279">
    <property type="term" value="C:cell outer membrane"/>
    <property type="evidence" value="ECO:0007669"/>
    <property type="project" value="UniProtKB-SubCell"/>
</dbReference>
<dbReference type="Gene3D" id="2.60.40.1120">
    <property type="entry name" value="Carboxypeptidase-like, regulatory domain"/>
    <property type="match status" value="1"/>
</dbReference>
<keyword evidence="6 7" id="KW-0998">Cell outer membrane</keyword>
<dbReference type="SUPFAM" id="SSF49464">
    <property type="entry name" value="Carboxypeptidase regulatory domain-like"/>
    <property type="match status" value="1"/>
</dbReference>
<dbReference type="InterPro" id="IPR039426">
    <property type="entry name" value="TonB-dep_rcpt-like"/>
</dbReference>
<dbReference type="FunFam" id="2.170.130.10:FF:000003">
    <property type="entry name" value="SusC/RagA family TonB-linked outer membrane protein"/>
    <property type="match status" value="1"/>
</dbReference>
<reference evidence="10 11" key="1">
    <citation type="submission" date="2018-08" db="EMBL/GenBank/DDBJ databases">
        <title>Pallidiluteibacterium maritimus gen. nov., sp. nov., isolated from coastal sediment.</title>
        <authorList>
            <person name="Zhou L.Y."/>
        </authorList>
    </citation>
    <scope>NUCLEOTIDE SEQUENCE [LARGE SCALE GENOMIC DNA]</scope>
    <source>
        <strain evidence="10 11">XSD2</strain>
    </source>
</reference>
<dbReference type="Pfam" id="PF13715">
    <property type="entry name" value="CarbopepD_reg_2"/>
    <property type="match status" value="1"/>
</dbReference>
<dbReference type="NCBIfam" id="TIGR04057">
    <property type="entry name" value="SusC_RagA_signa"/>
    <property type="match status" value="1"/>
</dbReference>
<evidence type="ECO:0000256" key="3">
    <source>
        <dbReference type="ARBA" id="ARBA00022452"/>
    </source>
</evidence>
<keyword evidence="10" id="KW-0675">Receptor</keyword>
<sequence>MKKIALMLFSIAFFGMLVAEAQVKTITGTVTSTEDGSGIPGVSVSVKGTTIGTVTNIDGYYTLDVPGDAKILVFSFVGMKTEELPISGATLNASLSADVIGVDEVMVVAYGTTKRSQFVGSAKAVKGEELAMKATSNVTNALQGAVAGVQVVNGSGQPGSEATIRIRGVGSINGGTTPLYIVDGSPYEFNLNTINPNDIESMTVLKDAASTAIYGARGANGVILITTKNGSKDGNVVIDVDAKWGHSTRGVPNYDVMTDPAMYYETAYKALYNSQAYNGISAADAFAYADANFFSQQGVGYQIYSYPEGERLIGTNFKLNPKATLGYSDGEFYYTPDNWEDETLATDNLREEYNISIRGGQNKSQYFISGGYLDDPGIIDGSGFKRFTLRGKIDAQAKEWLHVGLSTAYVNTQLESPGSQTSWGSTGNVFYASNMMAPIYPFYVRNPDGTISYDSNGNKIYDQGTSTNFTRPGSAPRGNNAINLQLDTDKEVRDLFTGSFYARLTPFEGFSFTARISPEASNIRSNYLSNPFYGSIPTEGSVFVSHRRLFTLNQQYLADYKTTFSDSHSLQFLVGFESFELKNQELSAENDHLYDPFIPELDNAFGTQPTSANASSFTDNYATQGFVGRAQYDFQERFFFNASMRYEGSSRFAKDNRWGLFGSVGAAWMLTKEQFMQSTSGWLRELKYKVSFGTQGNDQIGTYYAYRNRYQISYNSDTGEYTKVLSEKGNPELTWEAQKLFNTGFEFSLVNNVLTGSVDYFSRYNSDMLFNEPQPVSSGLSTIPKNVGAVLNHGFEIDLRSDVLRTNELTWSVFANITNINSKIKELPEYTKSSGGIKNSSFILKEGGSLNQAYLVEYAGVDSETGMSLYYVDPDNGDYTTTTDYGSAKQADLGDVSVKWYGGFGTNLNAFGFDLGVQFAYQLGGKSYEGTYQELMHTGKEIGRNWHTDILNAWTPDNKDSNVPRISSSDDFDQKNSSRFLTNSNYLSLNNVTLGYTFPVSLTRKANVQKLRIYVSGDNLALFSARKGFDPRQTQNSRGSGLAISTSSGNYVYSQLRVVSGGVSISF</sequence>
<dbReference type="InterPro" id="IPR012910">
    <property type="entry name" value="Plug_dom"/>
</dbReference>
<evidence type="ECO:0000256" key="6">
    <source>
        <dbReference type="ARBA" id="ARBA00023237"/>
    </source>
</evidence>